<name>A0A9P6G153_9FUNG</name>
<dbReference type="Proteomes" id="UP000780801">
    <property type="component" value="Unassembled WGS sequence"/>
</dbReference>
<reference evidence="3" key="1">
    <citation type="journal article" date="2020" name="Fungal Divers.">
        <title>Resolving the Mortierellaceae phylogeny through synthesis of multi-gene phylogenetics and phylogenomics.</title>
        <authorList>
            <person name="Vandepol N."/>
            <person name="Liber J."/>
            <person name="Desiro A."/>
            <person name="Na H."/>
            <person name="Kennedy M."/>
            <person name="Barry K."/>
            <person name="Grigoriev I.V."/>
            <person name="Miller A.N."/>
            <person name="O'Donnell K."/>
            <person name="Stajich J.E."/>
            <person name="Bonito G."/>
        </authorList>
    </citation>
    <scope>NUCLEOTIDE SEQUENCE</scope>
    <source>
        <strain evidence="3">KOD1015</strain>
    </source>
</reference>
<accession>A0A9P6G153</accession>
<evidence type="ECO:0008006" key="5">
    <source>
        <dbReference type="Google" id="ProtNLM"/>
    </source>
</evidence>
<evidence type="ECO:0000313" key="3">
    <source>
        <dbReference type="EMBL" id="KAF9584466.1"/>
    </source>
</evidence>
<dbReference type="EMBL" id="JAABOA010000405">
    <property type="protein sequence ID" value="KAF9584466.1"/>
    <property type="molecule type" value="Genomic_DNA"/>
</dbReference>
<comment type="caution">
    <text evidence="3">The sequence shown here is derived from an EMBL/GenBank/DDBJ whole genome shotgun (WGS) entry which is preliminary data.</text>
</comment>
<keyword evidence="2" id="KW-0732">Signal</keyword>
<evidence type="ECO:0000256" key="2">
    <source>
        <dbReference type="SAM" id="SignalP"/>
    </source>
</evidence>
<dbReference type="AlphaFoldDB" id="A0A9P6G153"/>
<keyword evidence="4" id="KW-1185">Reference proteome</keyword>
<feature type="signal peptide" evidence="2">
    <location>
        <begin position="1"/>
        <end position="26"/>
    </location>
</feature>
<feature type="chain" id="PRO_5040114332" description="Chitin-binding protein" evidence="2">
    <location>
        <begin position="27"/>
        <end position="256"/>
    </location>
</feature>
<organism evidence="3 4">
    <name type="scientific">Lunasporangiospora selenospora</name>
    <dbReference type="NCBI Taxonomy" id="979761"/>
    <lineage>
        <taxon>Eukaryota</taxon>
        <taxon>Fungi</taxon>
        <taxon>Fungi incertae sedis</taxon>
        <taxon>Mucoromycota</taxon>
        <taxon>Mortierellomycotina</taxon>
        <taxon>Mortierellomycetes</taxon>
        <taxon>Mortierellales</taxon>
        <taxon>Mortierellaceae</taxon>
        <taxon>Lunasporangiospora</taxon>
    </lineage>
</organism>
<dbReference type="PANTHER" id="PTHR36182">
    <property type="entry name" value="PROTEIN, PUTATIVE (AFU_ORTHOLOGUE AFUA_6G10930)-RELATED"/>
    <property type="match status" value="1"/>
</dbReference>
<proteinExistence type="predicted"/>
<dbReference type="OrthoDB" id="2342176at2759"/>
<evidence type="ECO:0000256" key="1">
    <source>
        <dbReference type="SAM" id="MobiDB-lite"/>
    </source>
</evidence>
<feature type="region of interest" description="Disordered" evidence="1">
    <location>
        <begin position="205"/>
        <end position="232"/>
    </location>
</feature>
<gene>
    <name evidence="3" type="ORF">BGW38_006355</name>
</gene>
<protein>
    <recommendedName>
        <fullName evidence="5">Chitin-binding protein</fullName>
    </recommendedName>
</protein>
<dbReference type="Gene3D" id="2.70.50.70">
    <property type="match status" value="1"/>
</dbReference>
<sequence length="256" mass="28136">MKSFFVFWRASLALFCLLAWISASHAHIAISNPPGQAGPWSKDFKNTLHAFMGYQGKKFPCGGYNKGPVTTYRAGQVINVRFWNFAIKDYQKFPPPSGIIPARHGGGACEFSLSYDGGKTWKVIGQYTRTCPDIYFEWPVMIPKNVPPCSNSDKCLFAFSWVAYLTNQFYHHCSNIIITQNATSGQLQLPELDMTVVDVAELGQPVNTRAKGDGQKGRGPGPNPADIERSTNGFYAFGGGAGKVGIDLELSPPKRT</sequence>
<evidence type="ECO:0000313" key="4">
    <source>
        <dbReference type="Proteomes" id="UP000780801"/>
    </source>
</evidence>
<dbReference type="PANTHER" id="PTHR36182:SF1">
    <property type="entry name" value="PROTEIN, PUTATIVE (AFU_ORTHOLOGUE AFUA_6G10930)-RELATED"/>
    <property type="match status" value="1"/>
</dbReference>